<keyword evidence="2" id="KW-1185">Reference proteome</keyword>
<evidence type="ECO:0000313" key="1">
    <source>
        <dbReference type="EMBL" id="TWU08690.1"/>
    </source>
</evidence>
<comment type="caution">
    <text evidence="1">The sequence shown here is derived from an EMBL/GenBank/DDBJ whole genome shotgun (WGS) entry which is preliminary data.</text>
</comment>
<dbReference type="EMBL" id="SJPP01000002">
    <property type="protein sequence ID" value="TWU08690.1"/>
    <property type="molecule type" value="Genomic_DNA"/>
</dbReference>
<proteinExistence type="predicted"/>
<dbReference type="Proteomes" id="UP000320735">
    <property type="component" value="Unassembled WGS sequence"/>
</dbReference>
<evidence type="ECO:0000313" key="2">
    <source>
        <dbReference type="Proteomes" id="UP000320735"/>
    </source>
</evidence>
<dbReference type="AlphaFoldDB" id="A0A5C6B9Q4"/>
<dbReference type="RefSeq" id="WP_146372502.1">
    <property type="nucleotide sequence ID" value="NZ_SJPP01000002.1"/>
</dbReference>
<dbReference type="InterPro" id="IPR037883">
    <property type="entry name" value="Knr4/Smi1-like_sf"/>
</dbReference>
<sequence>MPLPTLSAVINELDKKYAGSNTSSGVYTLTPFQTPLANVSETESRLGVTFPHTFVKLTTSYQFGKLSLGVIYFGDSGPYYQYLLTANQEPVEPIWPMITWWDSRNGVRPHHLTEIAFTDPHQILLNVESGEVLAYDPAVESWEDSYKVANDFELFIRGAGYADLRRGNDDDVDEELAAEIEEVVGAEPGHYFWSNATI</sequence>
<organism evidence="1 2">
    <name type="scientific">Symmachiella macrocystis</name>
    <dbReference type="NCBI Taxonomy" id="2527985"/>
    <lineage>
        <taxon>Bacteria</taxon>
        <taxon>Pseudomonadati</taxon>
        <taxon>Planctomycetota</taxon>
        <taxon>Planctomycetia</taxon>
        <taxon>Planctomycetales</taxon>
        <taxon>Planctomycetaceae</taxon>
        <taxon>Symmachiella</taxon>
    </lineage>
</organism>
<dbReference type="SUPFAM" id="SSF160631">
    <property type="entry name" value="SMI1/KNR4-like"/>
    <property type="match status" value="1"/>
</dbReference>
<name>A0A5C6B9Q4_9PLAN</name>
<reference evidence="1 2" key="1">
    <citation type="submission" date="2019-02" db="EMBL/GenBank/DDBJ databases">
        <title>Deep-cultivation of Planctomycetes and their phenomic and genomic characterization uncovers novel biology.</title>
        <authorList>
            <person name="Wiegand S."/>
            <person name="Jogler M."/>
            <person name="Boedeker C."/>
            <person name="Pinto D."/>
            <person name="Vollmers J."/>
            <person name="Rivas-Marin E."/>
            <person name="Kohn T."/>
            <person name="Peeters S.H."/>
            <person name="Heuer A."/>
            <person name="Rast P."/>
            <person name="Oberbeckmann S."/>
            <person name="Bunk B."/>
            <person name="Jeske O."/>
            <person name="Meyerdierks A."/>
            <person name="Storesund J.E."/>
            <person name="Kallscheuer N."/>
            <person name="Luecker S."/>
            <person name="Lage O.M."/>
            <person name="Pohl T."/>
            <person name="Merkel B.J."/>
            <person name="Hornburger P."/>
            <person name="Mueller R.-W."/>
            <person name="Bruemmer F."/>
            <person name="Labrenz M."/>
            <person name="Spormann A.M."/>
            <person name="Op Den Camp H."/>
            <person name="Overmann J."/>
            <person name="Amann R."/>
            <person name="Jetten M.S.M."/>
            <person name="Mascher T."/>
            <person name="Medema M.H."/>
            <person name="Devos D.P."/>
            <person name="Kaster A.-K."/>
            <person name="Ovreas L."/>
            <person name="Rohde M."/>
            <person name="Galperin M.Y."/>
            <person name="Jogler C."/>
        </authorList>
    </citation>
    <scope>NUCLEOTIDE SEQUENCE [LARGE SCALE GENOMIC DNA]</scope>
    <source>
        <strain evidence="1 2">CA54</strain>
    </source>
</reference>
<gene>
    <name evidence="1" type="ORF">CA54_39260</name>
</gene>
<protein>
    <recommendedName>
        <fullName evidence="3">SMI1 / KNR4 family protein</fullName>
    </recommendedName>
</protein>
<accession>A0A5C6B9Q4</accession>
<dbReference type="OrthoDB" id="2990718at2"/>
<evidence type="ECO:0008006" key="3">
    <source>
        <dbReference type="Google" id="ProtNLM"/>
    </source>
</evidence>